<keyword evidence="3" id="KW-0067">ATP-binding</keyword>
<dbReference type="Gene3D" id="3.40.50.300">
    <property type="entry name" value="P-loop containing nucleotide triphosphate hydrolases"/>
    <property type="match status" value="1"/>
</dbReference>
<dbReference type="EMBL" id="LIUT01000001">
    <property type="protein sequence ID" value="KOR88901.1"/>
    <property type="molecule type" value="Genomic_DNA"/>
</dbReference>
<dbReference type="InterPro" id="IPR003593">
    <property type="entry name" value="AAA+_ATPase"/>
</dbReference>
<protein>
    <recommendedName>
        <fullName evidence="4">ABC transporter domain-containing protein</fullName>
    </recommendedName>
</protein>
<dbReference type="PROSITE" id="PS50893">
    <property type="entry name" value="ABC_TRANSPORTER_2"/>
    <property type="match status" value="1"/>
</dbReference>
<dbReference type="CDD" id="cd03230">
    <property type="entry name" value="ABC_DR_subfamily_A"/>
    <property type="match status" value="1"/>
</dbReference>
<gene>
    <name evidence="5" type="ORF">AM231_06800</name>
</gene>
<proteinExistence type="predicted"/>
<comment type="caution">
    <text evidence="5">The sequence shown here is derived from an EMBL/GenBank/DDBJ whole genome shotgun (WGS) entry which is preliminary data.</text>
</comment>
<evidence type="ECO:0000256" key="2">
    <source>
        <dbReference type="ARBA" id="ARBA00022741"/>
    </source>
</evidence>
<dbReference type="InterPro" id="IPR017871">
    <property type="entry name" value="ABC_transporter-like_CS"/>
</dbReference>
<dbReference type="PANTHER" id="PTHR42939">
    <property type="entry name" value="ABC TRANSPORTER ATP-BINDING PROTEIN ALBC-RELATED"/>
    <property type="match status" value="1"/>
</dbReference>
<dbReference type="GO" id="GO:0005524">
    <property type="term" value="F:ATP binding"/>
    <property type="evidence" value="ECO:0007669"/>
    <property type="project" value="UniProtKB-KW"/>
</dbReference>
<dbReference type="Proteomes" id="UP000036932">
    <property type="component" value="Unassembled WGS sequence"/>
</dbReference>
<dbReference type="AlphaFoldDB" id="A0A0M1P355"/>
<organism evidence="5 6">
    <name type="scientific">Paenibacillus solani</name>
    <dbReference type="NCBI Taxonomy" id="1705565"/>
    <lineage>
        <taxon>Bacteria</taxon>
        <taxon>Bacillati</taxon>
        <taxon>Bacillota</taxon>
        <taxon>Bacilli</taxon>
        <taxon>Bacillales</taxon>
        <taxon>Paenibacillaceae</taxon>
        <taxon>Paenibacillus</taxon>
    </lineage>
</organism>
<reference evidence="6" key="1">
    <citation type="submission" date="2015-08" db="EMBL/GenBank/DDBJ databases">
        <title>Genome sequencing project for genomic taxonomy and phylogenomics of Bacillus-like bacteria.</title>
        <authorList>
            <person name="Liu B."/>
            <person name="Wang J."/>
            <person name="Zhu Y."/>
            <person name="Liu G."/>
            <person name="Chen Q."/>
            <person name="Chen Z."/>
            <person name="Lan J."/>
            <person name="Che J."/>
            <person name="Ge C."/>
            <person name="Shi H."/>
            <person name="Pan Z."/>
            <person name="Liu X."/>
        </authorList>
    </citation>
    <scope>NUCLEOTIDE SEQUENCE [LARGE SCALE GENOMIC DNA]</scope>
    <source>
        <strain evidence="6">FJAT-22460</strain>
    </source>
</reference>
<evidence type="ECO:0000313" key="5">
    <source>
        <dbReference type="EMBL" id="KOR88901.1"/>
    </source>
</evidence>
<dbReference type="SMART" id="SM00382">
    <property type="entry name" value="AAA"/>
    <property type="match status" value="1"/>
</dbReference>
<name>A0A0M1P355_9BACL</name>
<keyword evidence="2" id="KW-0547">Nucleotide-binding</keyword>
<evidence type="ECO:0000259" key="4">
    <source>
        <dbReference type="PROSITE" id="PS50893"/>
    </source>
</evidence>
<accession>A0A0M1P355</accession>
<sequence length="248" mass="27937">MIATNTLKLLELDKITKAFGDYSVISELNTAVKPGERVGLIGPNGAGKSTLLKIIAGIIPKDSGELRIEDQLVQKKNNEFAKSRVAYLPDEPPLYDLLNANEYLEYTAALWRIPIESVEAKIKELMKRYQMTDVSSLWIKNYSKGMRQKLGLISVLFRGSPLLLLDEPFTALDTDAVDTTIQYLQDRALVHGSMIVSHDLDLLEQVVDRAIVLNKGRIIAEFPSCINLKEQYENAKRRFQLEDVSVQN</sequence>
<evidence type="ECO:0000256" key="1">
    <source>
        <dbReference type="ARBA" id="ARBA00022448"/>
    </source>
</evidence>
<evidence type="ECO:0000256" key="3">
    <source>
        <dbReference type="ARBA" id="ARBA00022840"/>
    </source>
</evidence>
<dbReference type="SUPFAM" id="SSF52540">
    <property type="entry name" value="P-loop containing nucleoside triphosphate hydrolases"/>
    <property type="match status" value="1"/>
</dbReference>
<dbReference type="InterPro" id="IPR003439">
    <property type="entry name" value="ABC_transporter-like_ATP-bd"/>
</dbReference>
<keyword evidence="6" id="KW-1185">Reference proteome</keyword>
<dbReference type="InterPro" id="IPR027417">
    <property type="entry name" value="P-loop_NTPase"/>
</dbReference>
<keyword evidence="1" id="KW-0813">Transport</keyword>
<dbReference type="Pfam" id="PF00005">
    <property type="entry name" value="ABC_tran"/>
    <property type="match status" value="1"/>
</dbReference>
<dbReference type="PATRIC" id="fig|1705565.3.peg.3269"/>
<dbReference type="PROSITE" id="PS00211">
    <property type="entry name" value="ABC_TRANSPORTER_1"/>
    <property type="match status" value="1"/>
</dbReference>
<dbReference type="GO" id="GO:0016887">
    <property type="term" value="F:ATP hydrolysis activity"/>
    <property type="evidence" value="ECO:0007669"/>
    <property type="project" value="InterPro"/>
</dbReference>
<dbReference type="PANTHER" id="PTHR42939:SF1">
    <property type="entry name" value="ABC TRANSPORTER ATP-BINDING PROTEIN ALBC-RELATED"/>
    <property type="match status" value="1"/>
</dbReference>
<feature type="domain" description="ABC transporter" evidence="4">
    <location>
        <begin position="10"/>
        <end position="240"/>
    </location>
</feature>
<evidence type="ECO:0000313" key="6">
    <source>
        <dbReference type="Proteomes" id="UP000036932"/>
    </source>
</evidence>
<dbReference type="RefSeq" id="WP_054401834.1">
    <property type="nucleotide sequence ID" value="NZ_LIUT01000001.1"/>
</dbReference>
<dbReference type="InterPro" id="IPR051782">
    <property type="entry name" value="ABC_Transporter_VariousFunc"/>
</dbReference>